<keyword evidence="1" id="KW-0732">Signal</keyword>
<evidence type="ECO:0000313" key="2">
    <source>
        <dbReference type="EMBL" id="QEC48488.1"/>
    </source>
</evidence>
<accession>A0A5B8U6M4</accession>
<reference evidence="2 3" key="1">
    <citation type="journal article" date="2018" name="J. Microbiol.">
        <title>Baekduia soli gen. nov., sp. nov., a novel bacterium isolated from the soil of Baekdu Mountain and proposal of a novel family name, Baekduiaceae fam. nov.</title>
        <authorList>
            <person name="An D.S."/>
            <person name="Siddiqi M.Z."/>
            <person name="Kim K.H."/>
            <person name="Yu H.S."/>
            <person name="Im W.T."/>
        </authorList>
    </citation>
    <scope>NUCLEOTIDE SEQUENCE [LARGE SCALE GENOMIC DNA]</scope>
    <source>
        <strain evidence="2 3">BR7-21</strain>
    </source>
</reference>
<protein>
    <recommendedName>
        <fullName evidence="4">HNH endonuclease</fullName>
    </recommendedName>
</protein>
<dbReference type="KEGG" id="bsol:FSW04_13540"/>
<keyword evidence="3" id="KW-1185">Reference proteome</keyword>
<dbReference type="Proteomes" id="UP000321805">
    <property type="component" value="Chromosome"/>
</dbReference>
<dbReference type="OrthoDB" id="163358at2"/>
<evidence type="ECO:0008006" key="4">
    <source>
        <dbReference type="Google" id="ProtNLM"/>
    </source>
</evidence>
<dbReference type="RefSeq" id="WP_146920075.1">
    <property type="nucleotide sequence ID" value="NZ_CP042430.1"/>
</dbReference>
<evidence type="ECO:0000256" key="1">
    <source>
        <dbReference type="SAM" id="SignalP"/>
    </source>
</evidence>
<sequence length="232" mass="24862">MRRILILLLAAAGASVAVAPSPAGAAVCKDYADQAAAQRAADTVDADHDGVYCEGLPCPCLKPGAAGGPSRPAAGRHRRQAFRLGATIRLGPRTRTHDCAVRGPLPDPRCTPGAVYEHATRPRVCDPGYSAMVRDVSDTVRDRVYAEYGIGRHRASTYEIDHLVPLELGGSNSIANLFPEAASPAPGYHEKDRVEDRAHARVCGGARTLRSTQRSIAEDWTVLYRAYVLPRA</sequence>
<gene>
    <name evidence="2" type="ORF">FSW04_13540</name>
</gene>
<evidence type="ECO:0000313" key="3">
    <source>
        <dbReference type="Proteomes" id="UP000321805"/>
    </source>
</evidence>
<feature type="signal peptide" evidence="1">
    <location>
        <begin position="1"/>
        <end position="25"/>
    </location>
</feature>
<name>A0A5B8U6M4_9ACTN</name>
<dbReference type="AlphaFoldDB" id="A0A5B8U6M4"/>
<organism evidence="2 3">
    <name type="scientific">Baekduia soli</name>
    <dbReference type="NCBI Taxonomy" id="496014"/>
    <lineage>
        <taxon>Bacteria</taxon>
        <taxon>Bacillati</taxon>
        <taxon>Actinomycetota</taxon>
        <taxon>Thermoleophilia</taxon>
        <taxon>Solirubrobacterales</taxon>
        <taxon>Baekduiaceae</taxon>
        <taxon>Baekduia</taxon>
    </lineage>
</organism>
<proteinExistence type="predicted"/>
<feature type="chain" id="PRO_5022876931" description="HNH endonuclease" evidence="1">
    <location>
        <begin position="26"/>
        <end position="232"/>
    </location>
</feature>
<dbReference type="EMBL" id="CP042430">
    <property type="protein sequence ID" value="QEC48488.1"/>
    <property type="molecule type" value="Genomic_DNA"/>
</dbReference>